<dbReference type="Proteomes" id="UP001229251">
    <property type="component" value="Unassembled WGS sequence"/>
</dbReference>
<keyword evidence="4" id="KW-0572">Peptidoglycan-anchor</keyword>
<feature type="transmembrane region" description="Helical" evidence="5">
    <location>
        <begin position="12"/>
        <end position="29"/>
    </location>
</feature>
<accession>A0AAJ1Q6K9</accession>
<dbReference type="Pfam" id="PF00746">
    <property type="entry name" value="Gram_pos_anchor"/>
    <property type="match status" value="1"/>
</dbReference>
<keyword evidence="1" id="KW-0134">Cell wall</keyword>
<evidence type="ECO:0000256" key="3">
    <source>
        <dbReference type="ARBA" id="ARBA00022729"/>
    </source>
</evidence>
<keyword evidence="5" id="KW-0472">Membrane</keyword>
<evidence type="ECO:0000313" key="8">
    <source>
        <dbReference type="Proteomes" id="UP001229251"/>
    </source>
</evidence>
<protein>
    <submittedName>
        <fullName evidence="7">LPXTG cell wall anchor domain-containing protein</fullName>
    </submittedName>
</protein>
<evidence type="ECO:0000256" key="1">
    <source>
        <dbReference type="ARBA" id="ARBA00022512"/>
    </source>
</evidence>
<keyword evidence="5" id="KW-1133">Transmembrane helix</keyword>
<dbReference type="InterPro" id="IPR019931">
    <property type="entry name" value="LPXTG_anchor"/>
</dbReference>
<dbReference type="RefSeq" id="WP_070610007.1">
    <property type="nucleotide sequence ID" value="NZ_JASOOE010000010.1"/>
</dbReference>
<evidence type="ECO:0000256" key="2">
    <source>
        <dbReference type="ARBA" id="ARBA00022525"/>
    </source>
</evidence>
<name>A0AAJ1Q6K9_9LACT</name>
<comment type="caution">
    <text evidence="7">The sequence shown here is derived from an EMBL/GenBank/DDBJ whole genome shotgun (WGS) entry which is preliminary data.</text>
</comment>
<gene>
    <name evidence="7" type="ORF">QP433_05780</name>
</gene>
<keyword evidence="3" id="KW-0732">Signal</keyword>
<keyword evidence="2" id="KW-0964">Secreted</keyword>
<organism evidence="7 8">
    <name type="scientific">Facklamia hominis</name>
    <dbReference type="NCBI Taxonomy" id="178214"/>
    <lineage>
        <taxon>Bacteria</taxon>
        <taxon>Bacillati</taxon>
        <taxon>Bacillota</taxon>
        <taxon>Bacilli</taxon>
        <taxon>Lactobacillales</taxon>
        <taxon>Aerococcaceae</taxon>
        <taxon>Facklamia</taxon>
    </lineage>
</organism>
<keyword evidence="5" id="KW-0812">Transmembrane</keyword>
<dbReference type="EMBL" id="JASOOE010000010">
    <property type="protein sequence ID" value="MDK7187485.1"/>
    <property type="molecule type" value="Genomic_DNA"/>
</dbReference>
<feature type="domain" description="Gram-positive cocci surface proteins LPxTG" evidence="6">
    <location>
        <begin position="2"/>
        <end position="36"/>
    </location>
</feature>
<dbReference type="PROSITE" id="PS50847">
    <property type="entry name" value="GRAM_POS_ANCHORING"/>
    <property type="match status" value="1"/>
</dbReference>
<evidence type="ECO:0000313" key="7">
    <source>
        <dbReference type="EMBL" id="MDK7187485.1"/>
    </source>
</evidence>
<evidence type="ECO:0000256" key="5">
    <source>
        <dbReference type="SAM" id="Phobius"/>
    </source>
</evidence>
<dbReference type="NCBIfam" id="TIGR01167">
    <property type="entry name" value="LPXTG_anchor"/>
    <property type="match status" value="1"/>
</dbReference>
<reference evidence="7" key="1">
    <citation type="submission" date="2023-05" db="EMBL/GenBank/DDBJ databases">
        <title>Cataloging the Phylogenetic Diversity of Human Bladder Bacteria.</title>
        <authorList>
            <person name="Du J."/>
        </authorList>
    </citation>
    <scope>NUCLEOTIDE SEQUENCE</scope>
    <source>
        <strain evidence="7">UMB1231</strain>
    </source>
</reference>
<evidence type="ECO:0000256" key="4">
    <source>
        <dbReference type="ARBA" id="ARBA00023088"/>
    </source>
</evidence>
<dbReference type="AlphaFoldDB" id="A0AAJ1Q6K9"/>
<sequence length="36" mass="3713">MLPQTGEAVTWSLVVIGLIVLAAGIALILKGKNGKH</sequence>
<evidence type="ECO:0000259" key="6">
    <source>
        <dbReference type="PROSITE" id="PS50847"/>
    </source>
</evidence>
<proteinExistence type="predicted"/>